<dbReference type="FunFam" id="2.60.40.420:FF:000001">
    <property type="entry name" value="Cytochrome c oxidase subunit 2"/>
    <property type="match status" value="1"/>
</dbReference>
<evidence type="ECO:0000256" key="11">
    <source>
        <dbReference type="ARBA" id="ARBA00022792"/>
    </source>
</evidence>
<evidence type="ECO:0000256" key="7">
    <source>
        <dbReference type="ARBA" id="ARBA00022448"/>
    </source>
</evidence>
<evidence type="ECO:0000256" key="2">
    <source>
        <dbReference type="ARBA" id="ARBA00004448"/>
    </source>
</evidence>
<feature type="transmembrane region" description="Helical" evidence="21">
    <location>
        <begin position="65"/>
        <end position="87"/>
    </location>
</feature>
<dbReference type="PROSITE" id="PS00078">
    <property type="entry name" value="COX2"/>
    <property type="match status" value="1"/>
</dbReference>
<keyword evidence="10" id="KW-0479">Metal-binding</keyword>
<keyword evidence="9 21" id="KW-0812">Transmembrane</keyword>
<protein>
    <recommendedName>
        <fullName evidence="6">Cytochrome c oxidase subunit 2</fullName>
        <ecNumber evidence="5">7.1.1.9</ecNumber>
    </recommendedName>
    <alternativeName>
        <fullName evidence="19">Cytochrome c oxidase polypeptide II</fullName>
    </alternativeName>
</protein>
<comment type="subunit">
    <text evidence="4">Component of the cytochrome c oxidase (complex IV, CIV), a multisubunit enzyme composed of a catalytic core of 3 subunits and several supernumerary subunits. The complex exists as a monomer or a dimer and forms supercomplexes (SCs) in the inner mitochondrial membrane with ubiquinol-cytochrome c oxidoreductase (cytochrome b-c1 complex, complex III, CIII).</text>
</comment>
<evidence type="ECO:0000313" key="24">
    <source>
        <dbReference type="EMBL" id="WAX01708.1"/>
    </source>
</evidence>
<evidence type="ECO:0000256" key="17">
    <source>
        <dbReference type="ARBA" id="ARBA00023128"/>
    </source>
</evidence>
<dbReference type="InterPro" id="IPR045187">
    <property type="entry name" value="CcO_II"/>
</dbReference>
<evidence type="ECO:0000256" key="3">
    <source>
        <dbReference type="ARBA" id="ARBA00007866"/>
    </source>
</evidence>
<gene>
    <name evidence="24" type="primary">cox2</name>
</gene>
<evidence type="ECO:0000259" key="22">
    <source>
        <dbReference type="PROSITE" id="PS50857"/>
    </source>
</evidence>
<evidence type="ECO:0000256" key="1">
    <source>
        <dbReference type="ARBA" id="ARBA00001935"/>
    </source>
</evidence>
<comment type="similarity">
    <text evidence="3">Belongs to the cytochrome c oxidase subunit 2 family.</text>
</comment>
<evidence type="ECO:0000256" key="5">
    <source>
        <dbReference type="ARBA" id="ARBA00012949"/>
    </source>
</evidence>
<dbReference type="CDD" id="cd13912">
    <property type="entry name" value="CcO_II_C"/>
    <property type="match status" value="1"/>
</dbReference>
<keyword evidence="11" id="KW-0999">Mitochondrion inner membrane</keyword>
<dbReference type="PROSITE" id="PS50999">
    <property type="entry name" value="COX2_TM"/>
    <property type="match status" value="1"/>
</dbReference>
<keyword evidence="12" id="KW-0460">Magnesium</keyword>
<comment type="catalytic activity">
    <reaction evidence="20">
        <text>4 Fe(II)-[cytochrome c] + O2 + 8 H(+)(in) = 4 Fe(III)-[cytochrome c] + 2 H2O + 4 H(+)(out)</text>
        <dbReference type="Rhea" id="RHEA:11436"/>
        <dbReference type="Rhea" id="RHEA-COMP:10350"/>
        <dbReference type="Rhea" id="RHEA-COMP:14399"/>
        <dbReference type="ChEBI" id="CHEBI:15377"/>
        <dbReference type="ChEBI" id="CHEBI:15378"/>
        <dbReference type="ChEBI" id="CHEBI:15379"/>
        <dbReference type="ChEBI" id="CHEBI:29033"/>
        <dbReference type="ChEBI" id="CHEBI:29034"/>
        <dbReference type="EC" id="7.1.1.9"/>
    </reaction>
    <physiologicalReaction direction="left-to-right" evidence="20">
        <dbReference type="Rhea" id="RHEA:11437"/>
    </physiologicalReaction>
</comment>
<evidence type="ECO:0000256" key="19">
    <source>
        <dbReference type="ARBA" id="ARBA00031389"/>
    </source>
</evidence>
<keyword evidence="14" id="KW-0249">Electron transport</keyword>
<evidence type="ECO:0000256" key="9">
    <source>
        <dbReference type="ARBA" id="ARBA00022692"/>
    </source>
</evidence>
<dbReference type="InterPro" id="IPR011759">
    <property type="entry name" value="Cyt_c_oxidase_su2_TM_dom"/>
</dbReference>
<evidence type="ECO:0000256" key="8">
    <source>
        <dbReference type="ARBA" id="ARBA00022660"/>
    </source>
</evidence>
<evidence type="ECO:0000256" key="4">
    <source>
        <dbReference type="ARBA" id="ARBA00011164"/>
    </source>
</evidence>
<dbReference type="EMBL" id="OM469015">
    <property type="protein sequence ID" value="WAX01708.1"/>
    <property type="molecule type" value="Genomic_DNA"/>
</dbReference>
<dbReference type="InterPro" id="IPR002429">
    <property type="entry name" value="CcO_II-like_C"/>
</dbReference>
<feature type="domain" description="Cytochrome oxidase subunit II transmembrane region profile" evidence="23">
    <location>
        <begin position="2"/>
        <end position="93"/>
    </location>
</feature>
<comment type="cofactor">
    <cofactor evidence="1">
        <name>Cu cation</name>
        <dbReference type="ChEBI" id="CHEBI:23378"/>
    </cofactor>
</comment>
<keyword evidence="17 24" id="KW-0496">Mitochondrion</keyword>
<dbReference type="PANTHER" id="PTHR22888:SF9">
    <property type="entry name" value="CYTOCHROME C OXIDASE SUBUNIT 2"/>
    <property type="match status" value="1"/>
</dbReference>
<keyword evidence="15 21" id="KW-1133">Transmembrane helix</keyword>
<sequence length="231" mass="25873">MSSLFQGYNFNIMSSVFSSKIDWFHCFSCSFMMMVLVCVILMNVSLLISNFYYKNSMCLYQPVEFVCSLLPSLILGILMMPSLGLLYESSLSNYCGSLSVGVTGHQWYWSYEYSDYGDDVNFDSYMVPSSELDSGSIRLLDVDNRSVVPMGMNISFLIGSEDVIHSWSLPSLSVKVDAISGMLTQVVCNFPLVGVYYGQCSEICGAFHSFMPIVVESCLSENFINWITGKL</sequence>
<evidence type="ECO:0000256" key="21">
    <source>
        <dbReference type="SAM" id="Phobius"/>
    </source>
</evidence>
<keyword evidence="8" id="KW-0679">Respiratory chain</keyword>
<evidence type="ECO:0000256" key="13">
    <source>
        <dbReference type="ARBA" id="ARBA00022967"/>
    </source>
</evidence>
<reference evidence="24" key="1">
    <citation type="submission" date="2022-01" db="EMBL/GenBank/DDBJ databases">
        <title>Evolutionary rates of mitochondrial sequences and gene orders in Spirurina (Nematoda) are episodic but synchronised.</title>
        <authorList>
            <person name="Zou H."/>
            <person name="Chen R."/>
            <person name="Wang G.-T."/>
        </authorList>
    </citation>
    <scope>NUCLEOTIDE SEQUENCE</scope>
</reference>
<dbReference type="Pfam" id="PF00116">
    <property type="entry name" value="COX2"/>
    <property type="match status" value="1"/>
</dbReference>
<evidence type="ECO:0000256" key="20">
    <source>
        <dbReference type="ARBA" id="ARBA00049512"/>
    </source>
</evidence>
<evidence type="ECO:0000256" key="18">
    <source>
        <dbReference type="ARBA" id="ARBA00023136"/>
    </source>
</evidence>
<evidence type="ECO:0000256" key="15">
    <source>
        <dbReference type="ARBA" id="ARBA00022989"/>
    </source>
</evidence>
<dbReference type="InterPro" id="IPR036257">
    <property type="entry name" value="Cyt_c_oxidase_su2_TM_sf"/>
</dbReference>
<evidence type="ECO:0000256" key="6">
    <source>
        <dbReference type="ARBA" id="ARBA00015946"/>
    </source>
</evidence>
<dbReference type="InterPro" id="IPR034210">
    <property type="entry name" value="CcO_II_C"/>
</dbReference>
<evidence type="ECO:0000256" key="16">
    <source>
        <dbReference type="ARBA" id="ARBA00023008"/>
    </source>
</evidence>
<dbReference type="InterPro" id="IPR001505">
    <property type="entry name" value="Copper_CuA"/>
</dbReference>
<accession>A0A9F1UCT1</accession>
<name>A0A9F1UCT1_9BILA</name>
<evidence type="ECO:0000256" key="14">
    <source>
        <dbReference type="ARBA" id="ARBA00022982"/>
    </source>
</evidence>
<evidence type="ECO:0000259" key="23">
    <source>
        <dbReference type="PROSITE" id="PS50999"/>
    </source>
</evidence>
<dbReference type="PANTHER" id="PTHR22888">
    <property type="entry name" value="CYTOCHROME C OXIDASE, SUBUNIT II"/>
    <property type="match status" value="1"/>
</dbReference>
<evidence type="ECO:0000256" key="10">
    <source>
        <dbReference type="ARBA" id="ARBA00022723"/>
    </source>
</evidence>
<dbReference type="Gene3D" id="2.60.40.420">
    <property type="entry name" value="Cupredoxins - blue copper proteins"/>
    <property type="match status" value="1"/>
</dbReference>
<keyword evidence="16" id="KW-0186">Copper</keyword>
<dbReference type="PRINTS" id="PR01166">
    <property type="entry name" value="CYCOXIDASEII"/>
</dbReference>
<dbReference type="GO" id="GO:0005743">
    <property type="term" value="C:mitochondrial inner membrane"/>
    <property type="evidence" value="ECO:0007669"/>
    <property type="project" value="UniProtKB-SubCell"/>
</dbReference>
<dbReference type="GO" id="GO:0042773">
    <property type="term" value="P:ATP synthesis coupled electron transport"/>
    <property type="evidence" value="ECO:0007669"/>
    <property type="project" value="TreeGrafter"/>
</dbReference>
<dbReference type="PROSITE" id="PS50857">
    <property type="entry name" value="COX2_CUA"/>
    <property type="match status" value="1"/>
</dbReference>
<keyword evidence="18 21" id="KW-0472">Membrane</keyword>
<dbReference type="SUPFAM" id="SSF81464">
    <property type="entry name" value="Cytochrome c oxidase subunit II-like, transmembrane region"/>
    <property type="match status" value="1"/>
</dbReference>
<keyword evidence="13" id="KW-1278">Translocase</keyword>
<evidence type="ECO:0000256" key="12">
    <source>
        <dbReference type="ARBA" id="ARBA00022842"/>
    </source>
</evidence>
<comment type="subcellular location">
    <subcellularLocation>
        <location evidence="2">Mitochondrion inner membrane</location>
        <topology evidence="2">Multi-pass membrane protein</topology>
    </subcellularLocation>
</comment>
<dbReference type="InterPro" id="IPR008972">
    <property type="entry name" value="Cupredoxin"/>
</dbReference>
<dbReference type="GO" id="GO:0005507">
    <property type="term" value="F:copper ion binding"/>
    <property type="evidence" value="ECO:0007669"/>
    <property type="project" value="InterPro"/>
</dbReference>
<proteinExistence type="inferred from homology"/>
<feature type="transmembrane region" description="Helical" evidence="21">
    <location>
        <begin position="31"/>
        <end position="53"/>
    </location>
</feature>
<dbReference type="Gene3D" id="1.10.287.90">
    <property type="match status" value="1"/>
</dbReference>
<organism evidence="24">
    <name type="scientific">Philometra sp. HZ-2022</name>
    <dbReference type="NCBI Taxonomy" id="3016125"/>
    <lineage>
        <taxon>Eukaryota</taxon>
        <taxon>Metazoa</taxon>
        <taxon>Ecdysozoa</taxon>
        <taxon>Nematoda</taxon>
        <taxon>Chromadorea</taxon>
        <taxon>Rhabditida</taxon>
        <taxon>Spirurina</taxon>
        <taxon>Dracunculoidea</taxon>
        <taxon>Philometridae</taxon>
        <taxon>Philometra</taxon>
    </lineage>
</organism>
<dbReference type="GO" id="GO:0004129">
    <property type="term" value="F:cytochrome-c oxidase activity"/>
    <property type="evidence" value="ECO:0007669"/>
    <property type="project" value="UniProtKB-EC"/>
</dbReference>
<dbReference type="AlphaFoldDB" id="A0A9F1UCT1"/>
<geneLocation type="mitochondrion" evidence="24"/>
<feature type="domain" description="Cytochrome oxidase subunit II copper A binding" evidence="22">
    <location>
        <begin position="95"/>
        <end position="229"/>
    </location>
</feature>
<keyword evidence="7" id="KW-0813">Transport</keyword>
<dbReference type="SUPFAM" id="SSF49503">
    <property type="entry name" value="Cupredoxins"/>
    <property type="match status" value="1"/>
</dbReference>
<dbReference type="EC" id="7.1.1.9" evidence="5"/>